<dbReference type="Proteomes" id="UP000663856">
    <property type="component" value="Unassembled WGS sequence"/>
</dbReference>
<feature type="region of interest" description="Disordered" evidence="7">
    <location>
        <begin position="317"/>
        <end position="343"/>
    </location>
</feature>
<feature type="transmembrane region" description="Helical" evidence="8">
    <location>
        <begin position="21"/>
        <end position="39"/>
    </location>
</feature>
<keyword evidence="4 8" id="KW-1133">Transmembrane helix</keyword>
<evidence type="ECO:0000256" key="3">
    <source>
        <dbReference type="ARBA" id="ARBA00022692"/>
    </source>
</evidence>
<evidence type="ECO:0000256" key="4">
    <source>
        <dbReference type="ARBA" id="ARBA00022989"/>
    </source>
</evidence>
<gene>
    <name evidence="11" type="ORF">MBJ925_LOCUS19235</name>
    <name evidence="12" type="ORF">WKI299_LOCUS28422</name>
    <name evidence="10" type="ORF">XDN619_LOCUS6061</name>
</gene>
<organism evidence="11 13">
    <name type="scientific">Rotaria magnacalcarata</name>
    <dbReference type="NCBI Taxonomy" id="392030"/>
    <lineage>
        <taxon>Eukaryota</taxon>
        <taxon>Metazoa</taxon>
        <taxon>Spiralia</taxon>
        <taxon>Gnathifera</taxon>
        <taxon>Rotifera</taxon>
        <taxon>Eurotatoria</taxon>
        <taxon>Bdelloidea</taxon>
        <taxon>Philodinida</taxon>
        <taxon>Philodinidae</taxon>
        <taxon>Rotaria</taxon>
    </lineage>
</organism>
<dbReference type="PANTHER" id="PTHR31247">
    <property type="entry name" value="TRANSMEMBRANE PROTEIN 198 FAMILY MEMBER"/>
    <property type="match status" value="1"/>
</dbReference>
<keyword evidence="5 8" id="KW-0472">Membrane</keyword>
<dbReference type="GO" id="GO:0005886">
    <property type="term" value="C:plasma membrane"/>
    <property type="evidence" value="ECO:0007669"/>
    <property type="project" value="TreeGrafter"/>
</dbReference>
<evidence type="ECO:0000256" key="7">
    <source>
        <dbReference type="SAM" id="MobiDB-lite"/>
    </source>
</evidence>
<feature type="transmembrane region" description="Helical" evidence="8">
    <location>
        <begin position="201"/>
        <end position="224"/>
    </location>
</feature>
<feature type="domain" description="TM7S3/TM198-like" evidence="9">
    <location>
        <begin position="29"/>
        <end position="224"/>
    </location>
</feature>
<dbReference type="EMBL" id="CAJNRE010009739">
    <property type="protein sequence ID" value="CAF2084455.1"/>
    <property type="molecule type" value="Genomic_DNA"/>
</dbReference>
<keyword evidence="3 8" id="KW-0812">Transmembrane</keyword>
<dbReference type="Proteomes" id="UP000663824">
    <property type="component" value="Unassembled WGS sequence"/>
</dbReference>
<evidence type="ECO:0000313" key="11">
    <source>
        <dbReference type="EMBL" id="CAF2084455.1"/>
    </source>
</evidence>
<comment type="similarity">
    <text evidence="2">Belongs to the TMEM198 family.</text>
</comment>
<reference evidence="11" key="1">
    <citation type="submission" date="2021-02" db="EMBL/GenBank/DDBJ databases">
        <authorList>
            <person name="Nowell W R."/>
        </authorList>
    </citation>
    <scope>NUCLEOTIDE SEQUENCE</scope>
</reference>
<protein>
    <recommendedName>
        <fullName evidence="6">Transmembrane protein 198</fullName>
    </recommendedName>
</protein>
<name>A0A816SFP0_9BILA</name>
<evidence type="ECO:0000313" key="12">
    <source>
        <dbReference type="EMBL" id="CAF2141238.1"/>
    </source>
</evidence>
<dbReference type="Proteomes" id="UP000663887">
    <property type="component" value="Unassembled WGS sequence"/>
</dbReference>
<dbReference type="PANTHER" id="PTHR31247:SF5">
    <property type="entry name" value="DUF4203 DOMAIN-CONTAINING PROTEIN"/>
    <property type="match status" value="1"/>
</dbReference>
<evidence type="ECO:0000256" key="2">
    <source>
        <dbReference type="ARBA" id="ARBA00006244"/>
    </source>
</evidence>
<evidence type="ECO:0000256" key="1">
    <source>
        <dbReference type="ARBA" id="ARBA00004141"/>
    </source>
</evidence>
<feature type="transmembrane region" description="Helical" evidence="8">
    <location>
        <begin position="132"/>
        <end position="152"/>
    </location>
</feature>
<comment type="caution">
    <text evidence="11">The sequence shown here is derived from an EMBL/GenBank/DDBJ whole genome shotgun (WGS) entry which is preliminary data.</text>
</comment>
<feature type="transmembrane region" description="Helical" evidence="8">
    <location>
        <begin position="45"/>
        <end position="65"/>
    </location>
</feature>
<feature type="transmembrane region" description="Helical" evidence="8">
    <location>
        <begin position="77"/>
        <end position="97"/>
    </location>
</feature>
<comment type="subcellular location">
    <subcellularLocation>
        <location evidence="1">Membrane</location>
        <topology evidence="1">Multi-pass membrane protein</topology>
    </subcellularLocation>
</comment>
<proteinExistence type="inferred from homology"/>
<dbReference type="EMBL" id="CAJNRF010012452">
    <property type="protein sequence ID" value="CAF2141238.1"/>
    <property type="molecule type" value="Genomic_DNA"/>
</dbReference>
<feature type="compositionally biased region" description="Low complexity" evidence="7">
    <location>
        <begin position="333"/>
        <end position="343"/>
    </location>
</feature>
<evidence type="ECO:0000313" key="13">
    <source>
        <dbReference type="Proteomes" id="UP000663824"/>
    </source>
</evidence>
<evidence type="ECO:0000256" key="6">
    <source>
        <dbReference type="ARBA" id="ARBA00049737"/>
    </source>
</evidence>
<evidence type="ECO:0000313" key="10">
    <source>
        <dbReference type="EMBL" id="CAF2037163.1"/>
    </source>
</evidence>
<dbReference type="InterPro" id="IPR040236">
    <property type="entry name" value="TMEM198"/>
</dbReference>
<dbReference type="Pfam" id="PF13886">
    <property type="entry name" value="TM7S3_TM198"/>
    <property type="match status" value="1"/>
</dbReference>
<accession>A0A816SFP0</accession>
<feature type="transmembrane region" description="Helical" evidence="8">
    <location>
        <begin position="158"/>
        <end position="180"/>
    </location>
</feature>
<evidence type="ECO:0000256" key="5">
    <source>
        <dbReference type="ARBA" id="ARBA00023136"/>
    </source>
</evidence>
<sequence>MKNLTMMHERCDLKLPTEYDSHWIAAYASLAFVGLFYGIFGYRCWRLTLFITSFALSSLVIYIILKTQPTLNEFQLIMISCSIAILFGLVNALLEYVGLFTNGFYFGLILSIITFVVVHIKDQAAGTITTTTTIWFIIGLILILGLICAMLALRFQKFMLIIISSCLAGVCQVLVLDYFLQLSTLFRFTHVILLLEKPPDLCFRHWIIILIQPIVMLLSISIQYSCTGRNYDHRDSWHRIISTGKKHYKTANLNKIRRHYERDTLRQQIIPDESNRFRHFYHLRRAHGDALSSDFIQNMRKQSSTAVCLTSNNTINTSPMIPTGTRPSRKTTDSTTTTLTHLI</sequence>
<dbReference type="AlphaFoldDB" id="A0A816SFP0"/>
<feature type="transmembrane region" description="Helical" evidence="8">
    <location>
        <begin position="103"/>
        <end position="120"/>
    </location>
</feature>
<evidence type="ECO:0000256" key="8">
    <source>
        <dbReference type="SAM" id="Phobius"/>
    </source>
</evidence>
<dbReference type="EMBL" id="CAJNRG010001694">
    <property type="protein sequence ID" value="CAF2037163.1"/>
    <property type="molecule type" value="Genomic_DNA"/>
</dbReference>
<dbReference type="InterPro" id="IPR025256">
    <property type="entry name" value="TM7S3/TM198-like_dom"/>
</dbReference>
<evidence type="ECO:0000259" key="9">
    <source>
        <dbReference type="Pfam" id="PF13886"/>
    </source>
</evidence>